<name>A0ABU0H5K7_9HYPH</name>
<reference evidence="1 2" key="1">
    <citation type="submission" date="2023-07" db="EMBL/GenBank/DDBJ databases">
        <title>Genomic Encyclopedia of Type Strains, Phase IV (KMG-IV): sequencing the most valuable type-strain genomes for metagenomic binning, comparative biology and taxonomic classification.</title>
        <authorList>
            <person name="Goeker M."/>
        </authorList>
    </citation>
    <scope>NUCLEOTIDE SEQUENCE [LARGE SCALE GENOMIC DNA]</scope>
    <source>
        <strain evidence="1 2">B6-8</strain>
    </source>
</reference>
<evidence type="ECO:0000313" key="2">
    <source>
        <dbReference type="Proteomes" id="UP001241603"/>
    </source>
</evidence>
<evidence type="ECO:0008006" key="3">
    <source>
        <dbReference type="Google" id="ProtNLM"/>
    </source>
</evidence>
<dbReference type="SUPFAM" id="SSF53597">
    <property type="entry name" value="Dihydrofolate reductase-like"/>
    <property type="match status" value="1"/>
</dbReference>
<dbReference type="Gene3D" id="3.40.430.10">
    <property type="entry name" value="Dihydrofolate Reductase, subunit A"/>
    <property type="match status" value="1"/>
</dbReference>
<comment type="caution">
    <text evidence="1">The sequence shown here is derived from an EMBL/GenBank/DDBJ whole genome shotgun (WGS) entry which is preliminary data.</text>
</comment>
<organism evidence="1 2">
    <name type="scientific">Kaistia dalseonensis</name>
    <dbReference type="NCBI Taxonomy" id="410840"/>
    <lineage>
        <taxon>Bacteria</taxon>
        <taxon>Pseudomonadati</taxon>
        <taxon>Pseudomonadota</taxon>
        <taxon>Alphaproteobacteria</taxon>
        <taxon>Hyphomicrobiales</taxon>
        <taxon>Kaistiaceae</taxon>
        <taxon>Kaistia</taxon>
    </lineage>
</organism>
<keyword evidence="2" id="KW-1185">Reference proteome</keyword>
<protein>
    <recommendedName>
        <fullName evidence="3">Dihydrofolate reductase</fullName>
    </recommendedName>
</protein>
<dbReference type="InterPro" id="IPR024072">
    <property type="entry name" value="DHFR-like_dom_sf"/>
</dbReference>
<dbReference type="RefSeq" id="WP_266348494.1">
    <property type="nucleotide sequence ID" value="NZ_JAPKNG010000002.1"/>
</dbReference>
<sequence length="182" mass="19614">MSRYQIHGHAIISDNDCIAGEDGLTPESLRNEADWARFQAELDRAALVVVGRIGHEVNENTRGRPRMIVSSRANGIEKRDDGWWWNPGRASLGEALRLAAPQGGLIAVPGGRRVNDLFLSLGFDAFHLARKKGVTIPNGTPAFTRAWAAGSVERLLAGHGLHAGAPIDLDPAAGVTLTIWAR</sequence>
<accession>A0ABU0H5K7</accession>
<evidence type="ECO:0000313" key="1">
    <source>
        <dbReference type="EMBL" id="MDQ0437582.1"/>
    </source>
</evidence>
<proteinExistence type="predicted"/>
<dbReference type="EMBL" id="JAUSVO010000002">
    <property type="protein sequence ID" value="MDQ0437582.1"/>
    <property type="molecule type" value="Genomic_DNA"/>
</dbReference>
<gene>
    <name evidence="1" type="ORF">QO014_001967</name>
</gene>
<dbReference type="Proteomes" id="UP001241603">
    <property type="component" value="Unassembled WGS sequence"/>
</dbReference>